<feature type="domain" description="Rab3GAP catalytic subunit conserved" evidence="10">
    <location>
        <begin position="609"/>
        <end position="750"/>
    </location>
</feature>
<proteinExistence type="inferred from homology"/>
<evidence type="ECO:0000256" key="7">
    <source>
        <dbReference type="ARBA" id="ARBA00022490"/>
    </source>
</evidence>
<evidence type="ECO:0000313" key="12">
    <source>
        <dbReference type="EMBL" id="VDN57015.1"/>
    </source>
</evidence>
<dbReference type="InterPro" id="IPR026147">
    <property type="entry name" value="Rab3GAP1_conserved"/>
</dbReference>
<evidence type="ECO:0000256" key="9">
    <source>
        <dbReference type="ARBA" id="ARBA00023034"/>
    </source>
</evidence>
<reference evidence="12 14" key="2">
    <citation type="submission" date="2018-11" db="EMBL/GenBank/DDBJ databases">
        <authorList>
            <consortium name="Pathogen Informatics"/>
        </authorList>
    </citation>
    <scope>NUCLEOTIDE SEQUENCE [LARGE SCALE GENOMIC DNA]</scope>
</reference>
<keyword evidence="14" id="KW-1185">Reference proteome</keyword>
<dbReference type="GO" id="GO:0005783">
    <property type="term" value="C:endoplasmic reticulum"/>
    <property type="evidence" value="ECO:0007669"/>
    <property type="project" value="UniProtKB-SubCell"/>
</dbReference>
<sequence>MTTAASSSDIGNNDEIFEINDFTVITDLERFAVSLESAIYDWKLDQVSDNDFSFTEDEVINCKWDLKETKIAFGDRNALNLRYYWSTNLTRLARSESTDSNDSPDQFDYNTNAGKILAYRQTLFHPYSVICTQFGVLDFLLLSPHKSSIDQVINENQLQTILSGINIALSSSRCSLPIFVQYGGPDRHLYFGTCQNSSVRTTFESAQLRAPLPIHNHLEGLTKLFCEKLNILDCEEDMVIPSVFFEYVLKGGKKKKKHFRFSYDEDFISMKNLLLMNSTLPFGAPMDVLDEMYLCIEYPENTWISEDLYRSNISPLRAPIWIINASFLKEFPCLMHLCLKMLVDATKSDEGKMLVSKLVPYSNSSTNALDAFSPLISSSPSISITNIGGDVDGIDYLTGGKLLCWIDAIFLKREESSCNEYQVSSADVQLGYNAPGNAVREYGTCVDLSCEENEHIRNVRATCKDHINRCKAAPTGSLTERVAIALTHALSLHKFSTTAFAQLWRAFVDELRNYWQNNLLLPGFKSNEFPNFSTCEFHQKLQMLQCCINTRLTRFKTYESLNFPSQILNNTDFDDDEFFDAVEQQNEDISSCYNESFSYAQFSSSSDSTAPKGRKCQCEGLYLLNNPVEPIYEPFIQDRRPMTEAMLEEYSNYLLSLDERTRSRAQLDVLLSDMQAFKAANPGCVFEDFIRWHSPKDYVVDVLTNSGCLSSRMTGENPWTETWIEATAIPVHLQKRLFNETKEAESILEEFSNFCLSDIIGLIMPVVMKCALAQLVNECEVLFNALETNLLSLSAKIFHYTKGGDFDDLINILQDFEKAETAVAKYNAIWERLNNTEESPPLEKTEEVRKFVVSLLQVDQEENDFKVPNNETNVRGGVKIHRKPFDNSILSIALENLFFRSDNDSDDDSSLEKIETKEISSLRKQDERRHYTMHCLARRPSQGSRPTVQRLYALLSREEFRICSSFSEDTILN</sequence>
<comment type="similarity">
    <text evidence="4">Belongs to the Rab3-GAP catalytic subunit family.</text>
</comment>
<evidence type="ECO:0000256" key="1">
    <source>
        <dbReference type="ARBA" id="ARBA00004222"/>
    </source>
</evidence>
<dbReference type="EMBL" id="UYYG01001158">
    <property type="protein sequence ID" value="VDN57015.1"/>
    <property type="molecule type" value="Genomic_DNA"/>
</dbReference>
<evidence type="ECO:0000256" key="8">
    <source>
        <dbReference type="ARBA" id="ARBA00022824"/>
    </source>
</evidence>
<evidence type="ECO:0000256" key="2">
    <source>
        <dbReference type="ARBA" id="ARBA00004240"/>
    </source>
</evidence>
<protein>
    <recommendedName>
        <fullName evidence="5">Rab3 GTPase-activating protein catalytic subunit</fullName>
    </recommendedName>
</protein>
<evidence type="ECO:0000256" key="3">
    <source>
        <dbReference type="ARBA" id="ARBA00004496"/>
    </source>
</evidence>
<keyword evidence="8" id="KW-0256">Endoplasmic reticulum</keyword>
<evidence type="ECO:0000259" key="11">
    <source>
        <dbReference type="Pfam" id="PF19533"/>
    </source>
</evidence>
<name>A0A0N4U6R2_DRAME</name>
<evidence type="ECO:0000259" key="10">
    <source>
        <dbReference type="Pfam" id="PF13890"/>
    </source>
</evidence>
<keyword evidence="7" id="KW-0963">Cytoplasm</keyword>
<dbReference type="WBParaSite" id="DME_0000262801-mRNA-1">
    <property type="protein sequence ID" value="DME_0000262801-mRNA-1"/>
    <property type="gene ID" value="DME_0000262801"/>
</dbReference>
<evidence type="ECO:0000256" key="5">
    <source>
        <dbReference type="ARBA" id="ARBA00015817"/>
    </source>
</evidence>
<dbReference type="Pfam" id="PF13890">
    <property type="entry name" value="Rab3-GTPase_cat"/>
    <property type="match status" value="1"/>
</dbReference>
<evidence type="ECO:0000256" key="4">
    <source>
        <dbReference type="ARBA" id="ARBA00008856"/>
    </source>
</evidence>
<dbReference type="PANTHER" id="PTHR21422">
    <property type="entry name" value="RAB3 GTPASE-ACTIVATING PROTEIN CATALYTIC SUBUNIT"/>
    <property type="match status" value="1"/>
</dbReference>
<dbReference type="STRING" id="318479.A0A0N4U6R2"/>
<gene>
    <name evidence="12" type="ORF">DME_LOCUS6988</name>
</gene>
<dbReference type="Pfam" id="PF19533">
    <property type="entry name" value="Rab3-GAP_cat_C"/>
    <property type="match status" value="1"/>
</dbReference>
<dbReference type="AlphaFoldDB" id="A0A0N4U6R2"/>
<feature type="domain" description="Rab3GAP catalytic subunit C-terminal" evidence="11">
    <location>
        <begin position="789"/>
        <end position="970"/>
    </location>
</feature>
<evidence type="ECO:0000256" key="6">
    <source>
        <dbReference type="ARBA" id="ARBA00022468"/>
    </source>
</evidence>
<dbReference type="PANTHER" id="PTHR21422:SF9">
    <property type="entry name" value="RAB3 GTPASE-ACTIVATING PROTEIN CATALYTIC SUBUNIT"/>
    <property type="match status" value="1"/>
</dbReference>
<dbReference type="GO" id="GO:0005096">
    <property type="term" value="F:GTPase activator activity"/>
    <property type="evidence" value="ECO:0007669"/>
    <property type="project" value="UniProtKB-KW"/>
</dbReference>
<evidence type="ECO:0000313" key="13">
    <source>
        <dbReference type="Proteomes" id="UP000038040"/>
    </source>
</evidence>
<reference evidence="15" key="1">
    <citation type="submission" date="2017-02" db="UniProtKB">
        <authorList>
            <consortium name="WormBaseParasite"/>
        </authorList>
    </citation>
    <scope>IDENTIFICATION</scope>
</reference>
<keyword evidence="6" id="KW-0343">GTPase activation</keyword>
<dbReference type="OrthoDB" id="17346at2759"/>
<dbReference type="Proteomes" id="UP000274756">
    <property type="component" value="Unassembled WGS sequence"/>
</dbReference>
<organism evidence="13 15">
    <name type="scientific">Dracunculus medinensis</name>
    <name type="common">Guinea worm</name>
    <dbReference type="NCBI Taxonomy" id="318479"/>
    <lineage>
        <taxon>Eukaryota</taxon>
        <taxon>Metazoa</taxon>
        <taxon>Ecdysozoa</taxon>
        <taxon>Nematoda</taxon>
        <taxon>Chromadorea</taxon>
        <taxon>Rhabditida</taxon>
        <taxon>Spirurina</taxon>
        <taxon>Dracunculoidea</taxon>
        <taxon>Dracunculidae</taxon>
        <taxon>Dracunculus</taxon>
    </lineage>
</organism>
<dbReference type="InterPro" id="IPR045700">
    <property type="entry name" value="Rab3GAP1"/>
</dbReference>
<comment type="subcellular location">
    <subcellularLocation>
        <location evidence="3">Cytoplasm</location>
    </subcellularLocation>
    <subcellularLocation>
        <location evidence="2">Endoplasmic reticulum</location>
    </subcellularLocation>
    <subcellularLocation>
        <location evidence="1">Golgi apparatus</location>
        <location evidence="1">cis-Golgi network</location>
    </subcellularLocation>
</comment>
<accession>A0A0N4U6R2</accession>
<keyword evidence="9" id="KW-0333">Golgi apparatus</keyword>
<evidence type="ECO:0000313" key="14">
    <source>
        <dbReference type="Proteomes" id="UP000274756"/>
    </source>
</evidence>
<dbReference type="InterPro" id="IPR045698">
    <property type="entry name" value="Rab3GAP1_C"/>
</dbReference>
<dbReference type="GO" id="GO:0005794">
    <property type="term" value="C:Golgi apparatus"/>
    <property type="evidence" value="ECO:0007669"/>
    <property type="project" value="UniProtKB-SubCell"/>
</dbReference>
<evidence type="ECO:0000313" key="15">
    <source>
        <dbReference type="WBParaSite" id="DME_0000262801-mRNA-1"/>
    </source>
</evidence>
<dbReference type="Proteomes" id="UP000038040">
    <property type="component" value="Unplaced"/>
</dbReference>